<feature type="signal peptide" evidence="1">
    <location>
        <begin position="1"/>
        <end position="25"/>
    </location>
</feature>
<dbReference type="AlphaFoldDB" id="A0AA41S6S9"/>
<feature type="chain" id="PRO_5041261194" evidence="1">
    <location>
        <begin position="26"/>
        <end position="93"/>
    </location>
</feature>
<evidence type="ECO:0000256" key="1">
    <source>
        <dbReference type="SAM" id="SignalP"/>
    </source>
</evidence>
<evidence type="ECO:0000313" key="2">
    <source>
        <dbReference type="EMBL" id="MCL7029595.1"/>
    </source>
</evidence>
<evidence type="ECO:0000313" key="3">
    <source>
        <dbReference type="Proteomes" id="UP001177140"/>
    </source>
</evidence>
<proteinExistence type="predicted"/>
<gene>
    <name evidence="2" type="ORF">MKW94_027301</name>
</gene>
<dbReference type="Proteomes" id="UP001177140">
    <property type="component" value="Unassembled WGS sequence"/>
</dbReference>
<name>A0AA41S6S9_PAPNU</name>
<keyword evidence="1" id="KW-0732">Signal</keyword>
<reference evidence="2" key="1">
    <citation type="submission" date="2022-03" db="EMBL/GenBank/DDBJ databases">
        <title>A functionally conserved STORR gene fusion in Papaver species that diverged 16.8 million years ago.</title>
        <authorList>
            <person name="Catania T."/>
        </authorList>
    </citation>
    <scope>NUCLEOTIDE SEQUENCE</scope>
    <source>
        <strain evidence="2">S-191538</strain>
    </source>
</reference>
<protein>
    <submittedName>
        <fullName evidence="2">Uncharacterized protein</fullName>
    </submittedName>
</protein>
<keyword evidence="3" id="KW-1185">Reference proteome</keyword>
<dbReference type="EMBL" id="JAJJMA010091893">
    <property type="protein sequence ID" value="MCL7029595.1"/>
    <property type="molecule type" value="Genomic_DNA"/>
</dbReference>
<organism evidence="2 3">
    <name type="scientific">Papaver nudicaule</name>
    <name type="common">Iceland poppy</name>
    <dbReference type="NCBI Taxonomy" id="74823"/>
    <lineage>
        <taxon>Eukaryota</taxon>
        <taxon>Viridiplantae</taxon>
        <taxon>Streptophyta</taxon>
        <taxon>Embryophyta</taxon>
        <taxon>Tracheophyta</taxon>
        <taxon>Spermatophyta</taxon>
        <taxon>Magnoliopsida</taxon>
        <taxon>Ranunculales</taxon>
        <taxon>Papaveraceae</taxon>
        <taxon>Papaveroideae</taxon>
        <taxon>Papaver</taxon>
    </lineage>
</organism>
<sequence length="93" mass="10190">MAASDFKCLALAFLLLATLFAHNQASRDKSEFGETIFSGSKIDIGGCRPRDCHNIGHCWCCIYQNQVAALTPGGCVKEKSECLSKCHKPPQRD</sequence>
<comment type="caution">
    <text evidence="2">The sequence shown here is derived from an EMBL/GenBank/DDBJ whole genome shotgun (WGS) entry which is preliminary data.</text>
</comment>
<accession>A0AA41S6S9</accession>